<accession>A0AAD3RTF5</accession>
<reference evidence="1" key="1">
    <citation type="journal article" date="2014" name="Int. J. Syst. Evol. Microbiol.">
        <title>Complete genome sequence of Corynebacterium casei LMG S-19264T (=DSM 44701T), isolated from a smear-ripened cheese.</title>
        <authorList>
            <consortium name="US DOE Joint Genome Institute (JGI-PGF)"/>
            <person name="Walter F."/>
            <person name="Albersmeier A."/>
            <person name="Kalinowski J."/>
            <person name="Ruckert C."/>
        </authorList>
    </citation>
    <scope>NUCLEOTIDE SEQUENCE</scope>
    <source>
        <strain evidence="1">VKM B-2222</strain>
    </source>
</reference>
<evidence type="ECO:0000313" key="1">
    <source>
        <dbReference type="EMBL" id="GLK63812.1"/>
    </source>
</evidence>
<comment type="caution">
    <text evidence="1">The sequence shown here is derived from an EMBL/GenBank/DDBJ whole genome shotgun (WGS) entry which is preliminary data.</text>
</comment>
<reference evidence="1" key="2">
    <citation type="submission" date="2023-01" db="EMBL/GenBank/DDBJ databases">
        <authorList>
            <person name="Sun Q."/>
            <person name="Evtushenko L."/>
        </authorList>
    </citation>
    <scope>NUCLEOTIDE SEQUENCE</scope>
    <source>
        <strain evidence="1">VKM B-2222</strain>
    </source>
</reference>
<dbReference type="EMBL" id="BSFH01000023">
    <property type="protein sequence ID" value="GLK63812.1"/>
    <property type="molecule type" value="Genomic_DNA"/>
</dbReference>
<proteinExistence type="predicted"/>
<dbReference type="AlphaFoldDB" id="A0AAD3RTF5"/>
<evidence type="ECO:0000313" key="2">
    <source>
        <dbReference type="Proteomes" id="UP001143349"/>
    </source>
</evidence>
<name>A0AAD3RTF5_9RHOB</name>
<dbReference type="Proteomes" id="UP001143349">
    <property type="component" value="Unassembled WGS sequence"/>
</dbReference>
<gene>
    <name evidence="1" type="ORF">GCM10017635_12830</name>
</gene>
<keyword evidence="2" id="KW-1185">Reference proteome</keyword>
<protein>
    <submittedName>
        <fullName evidence="1">Uncharacterized protein</fullName>
    </submittedName>
</protein>
<sequence>MEPPGTAPGSDPLITCAFMPIARANPNRRNIGAAQRTRKGADVRETGPTAAAYLTGRYYHIGRNTCR</sequence>
<organism evidence="1 2">
    <name type="scientific">Paracoccus kondratievae</name>
    <dbReference type="NCBI Taxonomy" id="135740"/>
    <lineage>
        <taxon>Bacteria</taxon>
        <taxon>Pseudomonadati</taxon>
        <taxon>Pseudomonadota</taxon>
        <taxon>Alphaproteobacteria</taxon>
        <taxon>Rhodobacterales</taxon>
        <taxon>Paracoccaceae</taxon>
        <taxon>Paracoccus</taxon>
    </lineage>
</organism>